<comment type="caution">
    <text evidence="1">The sequence shown here is derived from an EMBL/GenBank/DDBJ whole genome shotgun (WGS) entry which is preliminary data.</text>
</comment>
<dbReference type="SUPFAM" id="SSF53383">
    <property type="entry name" value="PLP-dependent transferases"/>
    <property type="match status" value="1"/>
</dbReference>
<accession>A0A7C5L307</accession>
<protein>
    <submittedName>
        <fullName evidence="1">Aspartate aminotransferase family protein</fullName>
    </submittedName>
</protein>
<keyword evidence="1" id="KW-0808">Transferase</keyword>
<sequence length="64" mass="7430">KEVVDFESARSSDTELFSRFFRSLLRHGVLIPPSQFEAWFIGTAHEEEHIEEALARIRDAVKDL</sequence>
<proteinExistence type="predicted"/>
<feature type="non-terminal residue" evidence="1">
    <location>
        <position position="1"/>
    </location>
</feature>
<dbReference type="InterPro" id="IPR015424">
    <property type="entry name" value="PyrdxlP-dep_Trfase"/>
</dbReference>
<evidence type="ECO:0000313" key="1">
    <source>
        <dbReference type="EMBL" id="HHJ63969.1"/>
    </source>
</evidence>
<dbReference type="Proteomes" id="UP000885792">
    <property type="component" value="Unassembled WGS sequence"/>
</dbReference>
<dbReference type="InterPro" id="IPR015422">
    <property type="entry name" value="PyrdxlP-dep_Trfase_small"/>
</dbReference>
<reference evidence="1" key="1">
    <citation type="journal article" date="2020" name="mSystems">
        <title>Genome- and Community-Level Interaction Insights into Carbon Utilization and Element Cycling Functions of Hydrothermarchaeota in Hydrothermal Sediment.</title>
        <authorList>
            <person name="Zhou Z."/>
            <person name="Liu Y."/>
            <person name="Xu W."/>
            <person name="Pan J."/>
            <person name="Luo Z.H."/>
            <person name="Li M."/>
        </authorList>
    </citation>
    <scope>NUCLEOTIDE SEQUENCE [LARGE SCALE GENOMIC DNA]</scope>
    <source>
        <strain evidence="1">HyVt-501</strain>
    </source>
</reference>
<dbReference type="EMBL" id="DRNB01000134">
    <property type="protein sequence ID" value="HHJ63969.1"/>
    <property type="molecule type" value="Genomic_DNA"/>
</dbReference>
<organism evidence="1">
    <name type="scientific">Aquifex aeolicus</name>
    <dbReference type="NCBI Taxonomy" id="63363"/>
    <lineage>
        <taxon>Bacteria</taxon>
        <taxon>Pseudomonadati</taxon>
        <taxon>Aquificota</taxon>
        <taxon>Aquificia</taxon>
        <taxon>Aquificales</taxon>
        <taxon>Aquificaceae</taxon>
        <taxon>Aquifex</taxon>
    </lineage>
</organism>
<name>A0A7C5L307_AQUAO</name>
<gene>
    <name evidence="1" type="ORF">ENJ61_03590</name>
</gene>
<dbReference type="Gene3D" id="3.90.1150.10">
    <property type="entry name" value="Aspartate Aminotransferase, domain 1"/>
    <property type="match status" value="1"/>
</dbReference>
<keyword evidence="1" id="KW-0032">Aminotransferase</keyword>
<dbReference type="GO" id="GO:0008483">
    <property type="term" value="F:transaminase activity"/>
    <property type="evidence" value="ECO:0007669"/>
    <property type="project" value="UniProtKB-KW"/>
</dbReference>
<dbReference type="AlphaFoldDB" id="A0A7C5L307"/>